<evidence type="ECO:0000256" key="5">
    <source>
        <dbReference type="ARBA" id="ARBA00037228"/>
    </source>
</evidence>
<evidence type="ECO:0000256" key="3">
    <source>
        <dbReference type="ARBA" id="ARBA00022729"/>
    </source>
</evidence>
<accession>A0A0E0LIT5</accession>
<evidence type="ECO:0000256" key="2">
    <source>
        <dbReference type="ARBA" id="ARBA00022702"/>
    </source>
</evidence>
<dbReference type="Proteomes" id="UP000026962">
    <property type="component" value="Chromosome 7"/>
</dbReference>
<dbReference type="Pfam" id="PF05498">
    <property type="entry name" value="RALF"/>
    <property type="match status" value="1"/>
</dbReference>
<keyword evidence="9" id="KW-1185">Reference proteome</keyword>
<evidence type="ECO:0000256" key="7">
    <source>
        <dbReference type="SAM" id="SignalP"/>
    </source>
</evidence>
<organism evidence="8">
    <name type="scientific">Oryza punctata</name>
    <name type="common">Red rice</name>
    <dbReference type="NCBI Taxonomy" id="4537"/>
    <lineage>
        <taxon>Eukaryota</taxon>
        <taxon>Viridiplantae</taxon>
        <taxon>Streptophyta</taxon>
        <taxon>Embryophyta</taxon>
        <taxon>Tracheophyta</taxon>
        <taxon>Spermatophyta</taxon>
        <taxon>Magnoliopsida</taxon>
        <taxon>Liliopsida</taxon>
        <taxon>Poales</taxon>
        <taxon>Poaceae</taxon>
        <taxon>BOP clade</taxon>
        <taxon>Oryzoideae</taxon>
        <taxon>Oryzeae</taxon>
        <taxon>Oryzinae</taxon>
        <taxon>Oryza</taxon>
    </lineage>
</organism>
<evidence type="ECO:0000313" key="9">
    <source>
        <dbReference type="Proteomes" id="UP000026962"/>
    </source>
</evidence>
<proteinExistence type="inferred from homology"/>
<reference evidence="8" key="2">
    <citation type="submission" date="2018-05" db="EMBL/GenBank/DDBJ databases">
        <title>OpunRS2 (Oryza punctata Reference Sequence Version 2).</title>
        <authorList>
            <person name="Zhang J."/>
            <person name="Kudrna D."/>
            <person name="Lee S."/>
            <person name="Talag J."/>
            <person name="Welchert J."/>
            <person name="Wing R.A."/>
        </authorList>
    </citation>
    <scope>NUCLEOTIDE SEQUENCE [LARGE SCALE GENOMIC DNA]</scope>
</reference>
<comment type="similarity">
    <text evidence="1">Belongs to the plant rapid alkalinization factor (RALF) family.</text>
</comment>
<feature type="chain" id="PRO_5002366610" evidence="7">
    <location>
        <begin position="31"/>
        <end position="72"/>
    </location>
</feature>
<evidence type="ECO:0000256" key="6">
    <source>
        <dbReference type="SAM" id="MobiDB-lite"/>
    </source>
</evidence>
<sequence>MAKAGVNLTVLSLSLVALLVLTAIEDVAVATQVINYASMNHDDIPGTPQLDHPGGDANKYTRGCEEEDDCRG</sequence>
<dbReference type="AlphaFoldDB" id="A0A0E0LIT5"/>
<evidence type="ECO:0000313" key="8">
    <source>
        <dbReference type="EnsemblPlants" id="OPUNC07G07880.1"/>
    </source>
</evidence>
<dbReference type="GO" id="GO:0005179">
    <property type="term" value="F:hormone activity"/>
    <property type="evidence" value="ECO:0007669"/>
    <property type="project" value="UniProtKB-KW"/>
</dbReference>
<protein>
    <submittedName>
        <fullName evidence="8">Uncharacterized protein</fullName>
    </submittedName>
</protein>
<evidence type="ECO:0000256" key="4">
    <source>
        <dbReference type="ARBA" id="ARBA00023157"/>
    </source>
</evidence>
<reference evidence="8" key="1">
    <citation type="submission" date="2015-04" db="UniProtKB">
        <authorList>
            <consortium name="EnsemblPlants"/>
        </authorList>
    </citation>
    <scope>IDENTIFICATION</scope>
</reference>
<name>A0A0E0LIT5_ORYPU</name>
<evidence type="ECO:0000256" key="1">
    <source>
        <dbReference type="ARBA" id="ARBA00009178"/>
    </source>
</evidence>
<keyword evidence="3 7" id="KW-0732">Signal</keyword>
<feature type="region of interest" description="Disordered" evidence="6">
    <location>
        <begin position="45"/>
        <end position="72"/>
    </location>
</feature>
<dbReference type="OMA" id="CEPIERC"/>
<dbReference type="PANTHER" id="PTHR34270">
    <property type="entry name" value="PROTEIN RALF-LIKE 15-RELATED"/>
    <property type="match status" value="1"/>
</dbReference>
<dbReference type="HOGENOM" id="CLU_2691787_0_0_1"/>
<dbReference type="InterPro" id="IPR008801">
    <property type="entry name" value="RALF"/>
</dbReference>
<comment type="function">
    <text evidence="5">Cell signaling peptide that may regulate plant stress, growth, and development. Mediates a rapid alkalinization of extracellular space by mediating a transient increase in the cytoplasmic Ca(2+) concentration leading to a calcium-dependent signaling events through a cell surface receptor and a concomitant activation of some intracellular mitogen-activated protein kinases.</text>
</comment>
<dbReference type="EnsemblPlants" id="OPUNC07G07880.1">
    <property type="protein sequence ID" value="OPUNC07G07880.1"/>
    <property type="gene ID" value="OPUNC07G07880"/>
</dbReference>
<dbReference type="PANTHER" id="PTHR34270:SF3">
    <property type="entry name" value="PROTEIN RALF-LIKE 16-RELATED"/>
    <property type="match status" value="1"/>
</dbReference>
<keyword evidence="2" id="KW-0372">Hormone</keyword>
<keyword evidence="4" id="KW-1015">Disulfide bond</keyword>
<feature type="signal peptide" evidence="7">
    <location>
        <begin position="1"/>
        <end position="30"/>
    </location>
</feature>
<dbReference type="eggNOG" id="ENOG502R4TW">
    <property type="taxonomic scope" value="Eukaryota"/>
</dbReference>
<dbReference type="Gramene" id="OPUNC07G07880.1">
    <property type="protein sequence ID" value="OPUNC07G07880.1"/>
    <property type="gene ID" value="OPUNC07G07880"/>
</dbReference>